<sequence length="117" mass="13564">MYAIKIDFVLYRGCVYKHTISHAQETQTRNNNLWITQKVIPSGNLTCYTLHGSQLPSDRANRAVKFQFIVRICYTNSCCRTYISNFQAHYLEVIFNIASQAILKILHIITATSRSFR</sequence>
<proteinExistence type="predicted"/>
<name>A0A2H1VFK3_SPOFR</name>
<dbReference type="EMBL" id="ODYU01002308">
    <property type="protein sequence ID" value="SOQ39633.1"/>
    <property type="molecule type" value="Genomic_DNA"/>
</dbReference>
<evidence type="ECO:0000313" key="1">
    <source>
        <dbReference type="EMBL" id="SOQ39633.1"/>
    </source>
</evidence>
<gene>
    <name evidence="1" type="ORF">SFRICE_014375</name>
</gene>
<accession>A0A2H1VFK3</accession>
<dbReference type="AlphaFoldDB" id="A0A2H1VFK3"/>
<reference evidence="1" key="1">
    <citation type="submission" date="2016-07" db="EMBL/GenBank/DDBJ databases">
        <authorList>
            <person name="Bretaudeau A."/>
        </authorList>
    </citation>
    <scope>NUCLEOTIDE SEQUENCE</scope>
    <source>
        <strain evidence="1">Rice</strain>
        <tissue evidence="1">Whole body</tissue>
    </source>
</reference>
<organism evidence="1">
    <name type="scientific">Spodoptera frugiperda</name>
    <name type="common">Fall armyworm</name>
    <dbReference type="NCBI Taxonomy" id="7108"/>
    <lineage>
        <taxon>Eukaryota</taxon>
        <taxon>Metazoa</taxon>
        <taxon>Ecdysozoa</taxon>
        <taxon>Arthropoda</taxon>
        <taxon>Hexapoda</taxon>
        <taxon>Insecta</taxon>
        <taxon>Pterygota</taxon>
        <taxon>Neoptera</taxon>
        <taxon>Endopterygota</taxon>
        <taxon>Lepidoptera</taxon>
        <taxon>Glossata</taxon>
        <taxon>Ditrysia</taxon>
        <taxon>Noctuoidea</taxon>
        <taxon>Noctuidae</taxon>
        <taxon>Amphipyrinae</taxon>
        <taxon>Spodoptera</taxon>
    </lineage>
</organism>
<protein>
    <submittedName>
        <fullName evidence="1">SFRICE_014375</fullName>
    </submittedName>
</protein>